<dbReference type="AlphaFoldDB" id="A0A1H9U9F8"/>
<accession>A0A1H9U9F8</accession>
<evidence type="ECO:0000256" key="3">
    <source>
        <dbReference type="ARBA" id="ARBA00023295"/>
    </source>
</evidence>
<dbReference type="Pfam" id="PF02837">
    <property type="entry name" value="Glyco_hydro_2_N"/>
    <property type="match status" value="1"/>
</dbReference>
<dbReference type="InterPro" id="IPR036156">
    <property type="entry name" value="Beta-gal/glucu_dom_sf"/>
</dbReference>
<feature type="domain" description="Glycoside hydrolase family 2 catalytic" evidence="5">
    <location>
        <begin position="301"/>
        <end position="517"/>
    </location>
</feature>
<dbReference type="SUPFAM" id="SSF49303">
    <property type="entry name" value="beta-Galactosidase/glucuronidase domain"/>
    <property type="match status" value="1"/>
</dbReference>
<keyword evidence="2 7" id="KW-0378">Hydrolase</keyword>
<comment type="similarity">
    <text evidence="1">Belongs to the glycosyl hydrolase 2 family.</text>
</comment>
<name>A0A1H9U9F8_9BACI</name>
<proteinExistence type="inferred from homology"/>
<dbReference type="Gene3D" id="3.20.20.80">
    <property type="entry name" value="Glycosidases"/>
    <property type="match status" value="1"/>
</dbReference>
<dbReference type="InterPro" id="IPR017853">
    <property type="entry name" value="GH"/>
</dbReference>
<comment type="caution">
    <text evidence="7">The sequence shown here is derived from an EMBL/GenBank/DDBJ whole genome shotgun (WGS) entry which is preliminary data.</text>
</comment>
<evidence type="ECO:0000259" key="4">
    <source>
        <dbReference type="Pfam" id="PF00703"/>
    </source>
</evidence>
<sequence>MVMKSLAAAEKKNSSAEEYPRPQFKRDAWYDLNGTWAFAFDDDDIGEKEKWYARDGQGEFFTRQIEVPYAYQSKKSGIQSDEQYEVVWYRRAFHYEKNETKELLLHFEAVDYYTKVWVNGEFVGEHTGGHTPFSFPIGAAVQSGENTIVIRAEDKNSVEQPIGKQTWKSENFLCWYTRTTGIWQPVWMEEVSPLHIADLTMTPNIAESNLRIESKLSGHQQTAYLEAHVYYQGEWINSAAAWVKKGQENVEMTVNVESESADFRVFYWSPENPRLYDITLTLTAADDVADQVDSYFGMRSIEVNNGQILLNREEFYQKLILDQGYYKDALMTAGYDEMKADLLKVKEMGFNGVRRHQTIADRRYMYLCDQLGLVMWAEMPSFFSFTDQSMAAMLNESREMVKKHRNHPSVIIYTIMNESWGVNEIYHRSDQQNFVNALYYQTKAMDPSRLVVGNDGWEHTVTDILTIHDYNSNPAQVAATYQAADFADGSPSKTSRKQNFAQGYRYSGEPIIMSEFGGIAYRSCETGNEWGYGTRPRTEEQALERFEQLIEAVAASDSLQGFCYTQLTDVEQEVNGLLNHDHTEKFPAKRIYNIIASVKSAGFTFE</sequence>
<dbReference type="GO" id="GO:0004553">
    <property type="term" value="F:hydrolase activity, hydrolyzing O-glycosyl compounds"/>
    <property type="evidence" value="ECO:0007669"/>
    <property type="project" value="InterPro"/>
</dbReference>
<dbReference type="PANTHER" id="PTHR42732:SF3">
    <property type="entry name" value="HYDROLASE"/>
    <property type="match status" value="1"/>
</dbReference>
<reference evidence="8" key="1">
    <citation type="submission" date="2016-10" db="EMBL/GenBank/DDBJ databases">
        <authorList>
            <person name="de Groot N.N."/>
        </authorList>
    </citation>
    <scope>NUCLEOTIDE SEQUENCE [LARGE SCALE GENOMIC DNA]</scope>
    <source>
        <strain evidence="8">10nlg</strain>
    </source>
</reference>
<dbReference type="RefSeq" id="WP_177169692.1">
    <property type="nucleotide sequence ID" value="NZ_FOGV01000013.1"/>
</dbReference>
<dbReference type="InterPro" id="IPR006103">
    <property type="entry name" value="Glyco_hydro_2_cat"/>
</dbReference>
<evidence type="ECO:0000313" key="7">
    <source>
        <dbReference type="EMBL" id="SES05858.1"/>
    </source>
</evidence>
<evidence type="ECO:0000313" key="8">
    <source>
        <dbReference type="Proteomes" id="UP000199318"/>
    </source>
</evidence>
<evidence type="ECO:0000256" key="1">
    <source>
        <dbReference type="ARBA" id="ARBA00007401"/>
    </source>
</evidence>
<dbReference type="InterPro" id="IPR006101">
    <property type="entry name" value="Glyco_hydro_2"/>
</dbReference>
<keyword evidence="3" id="KW-0326">Glycosidase</keyword>
<evidence type="ECO:0000259" key="5">
    <source>
        <dbReference type="Pfam" id="PF02836"/>
    </source>
</evidence>
<dbReference type="GO" id="GO:0005975">
    <property type="term" value="P:carbohydrate metabolic process"/>
    <property type="evidence" value="ECO:0007669"/>
    <property type="project" value="InterPro"/>
</dbReference>
<protein>
    <submittedName>
        <fullName evidence="7">Glycosyl hydrolases family 2</fullName>
    </submittedName>
</protein>
<feature type="domain" description="Glycoside hydrolase family 2 immunoglobulin-like beta-sandwich" evidence="4">
    <location>
        <begin position="195"/>
        <end position="299"/>
    </location>
</feature>
<dbReference type="InterPro" id="IPR013783">
    <property type="entry name" value="Ig-like_fold"/>
</dbReference>
<dbReference type="STRING" id="1464123.SAMN05444126_11334"/>
<dbReference type="EMBL" id="FOGV01000013">
    <property type="protein sequence ID" value="SES05858.1"/>
    <property type="molecule type" value="Genomic_DNA"/>
</dbReference>
<dbReference type="SUPFAM" id="SSF51445">
    <property type="entry name" value="(Trans)glycosidases"/>
    <property type="match status" value="1"/>
</dbReference>
<dbReference type="Pfam" id="PF00703">
    <property type="entry name" value="Glyco_hydro_2"/>
    <property type="match status" value="1"/>
</dbReference>
<dbReference type="InterPro" id="IPR008979">
    <property type="entry name" value="Galactose-bd-like_sf"/>
</dbReference>
<dbReference type="InterPro" id="IPR051913">
    <property type="entry name" value="GH2_Domain-Containing"/>
</dbReference>
<dbReference type="PANTHER" id="PTHR42732">
    <property type="entry name" value="BETA-GALACTOSIDASE"/>
    <property type="match status" value="1"/>
</dbReference>
<dbReference type="Gene3D" id="2.60.120.260">
    <property type="entry name" value="Galactose-binding domain-like"/>
    <property type="match status" value="1"/>
</dbReference>
<dbReference type="Proteomes" id="UP000199318">
    <property type="component" value="Unassembled WGS sequence"/>
</dbReference>
<organism evidence="7 8">
    <name type="scientific">Salisediminibacterium halotolerans</name>
    <dbReference type="NCBI Taxonomy" id="517425"/>
    <lineage>
        <taxon>Bacteria</taxon>
        <taxon>Bacillati</taxon>
        <taxon>Bacillota</taxon>
        <taxon>Bacilli</taxon>
        <taxon>Bacillales</taxon>
        <taxon>Bacillaceae</taxon>
        <taxon>Salisediminibacterium</taxon>
    </lineage>
</organism>
<feature type="domain" description="Glycosyl hydrolases family 2 sugar binding" evidence="6">
    <location>
        <begin position="31"/>
        <end position="151"/>
    </location>
</feature>
<dbReference type="InterPro" id="IPR006102">
    <property type="entry name" value="Ig-like_GH2"/>
</dbReference>
<evidence type="ECO:0000259" key="6">
    <source>
        <dbReference type="Pfam" id="PF02837"/>
    </source>
</evidence>
<keyword evidence="8" id="KW-1185">Reference proteome</keyword>
<evidence type="ECO:0000256" key="2">
    <source>
        <dbReference type="ARBA" id="ARBA00022801"/>
    </source>
</evidence>
<dbReference type="Gene3D" id="2.60.40.10">
    <property type="entry name" value="Immunoglobulins"/>
    <property type="match status" value="1"/>
</dbReference>
<dbReference type="SUPFAM" id="SSF49785">
    <property type="entry name" value="Galactose-binding domain-like"/>
    <property type="match status" value="1"/>
</dbReference>
<dbReference type="InterPro" id="IPR006104">
    <property type="entry name" value="Glyco_hydro_2_N"/>
</dbReference>
<dbReference type="PRINTS" id="PR00132">
    <property type="entry name" value="GLHYDRLASE2"/>
</dbReference>
<gene>
    <name evidence="7" type="ORF">SAMN05444126_11334</name>
</gene>
<dbReference type="Pfam" id="PF02836">
    <property type="entry name" value="Glyco_hydro_2_C"/>
    <property type="match status" value="1"/>
</dbReference>